<proteinExistence type="predicted"/>
<protein>
    <submittedName>
        <fullName evidence="1">Uncharacterized protein</fullName>
    </submittedName>
</protein>
<dbReference type="Proteomes" id="UP000747399">
    <property type="component" value="Unassembled WGS sequence"/>
</dbReference>
<reference evidence="1" key="1">
    <citation type="journal article" date="2021" name="Proc. Natl. Acad. Sci. U.S.A.">
        <title>Three genomes in the algal genus Volvox reveal the fate of a haploid sex-determining region after a transition to homothallism.</title>
        <authorList>
            <person name="Yamamoto K."/>
            <person name="Hamaji T."/>
            <person name="Kawai-Toyooka H."/>
            <person name="Matsuzaki R."/>
            <person name="Takahashi F."/>
            <person name="Nishimura Y."/>
            <person name="Kawachi M."/>
            <person name="Noguchi H."/>
            <person name="Minakuchi Y."/>
            <person name="Umen J.G."/>
            <person name="Toyoda A."/>
            <person name="Nozaki H."/>
        </authorList>
    </citation>
    <scope>NUCLEOTIDE SEQUENCE</scope>
    <source>
        <strain evidence="1">NIES-3780</strain>
    </source>
</reference>
<keyword evidence="2" id="KW-1185">Reference proteome</keyword>
<sequence length="108" mass="11685">SRKALEVFLLQPRLPISAYQGPSIPSRHMGIPFQCSSTSSERTAIWPSHPVRATDNTAAVTAAHVFMSNRIRRGWAMLPSSPLLSLLLPLPLPPVPTGSIHLSVNAPL</sequence>
<dbReference type="EMBL" id="BNCO01000015">
    <property type="protein sequence ID" value="GIL53512.1"/>
    <property type="molecule type" value="Genomic_DNA"/>
</dbReference>
<accession>A0A8J4B4F0</accession>
<organism evidence="1 2">
    <name type="scientific">Volvox africanus</name>
    <dbReference type="NCBI Taxonomy" id="51714"/>
    <lineage>
        <taxon>Eukaryota</taxon>
        <taxon>Viridiplantae</taxon>
        <taxon>Chlorophyta</taxon>
        <taxon>core chlorophytes</taxon>
        <taxon>Chlorophyceae</taxon>
        <taxon>CS clade</taxon>
        <taxon>Chlamydomonadales</taxon>
        <taxon>Volvocaceae</taxon>
        <taxon>Volvox</taxon>
    </lineage>
</organism>
<gene>
    <name evidence="1" type="ORF">Vafri_9101</name>
</gene>
<dbReference type="AlphaFoldDB" id="A0A8J4B4F0"/>
<evidence type="ECO:0000313" key="2">
    <source>
        <dbReference type="Proteomes" id="UP000747399"/>
    </source>
</evidence>
<name>A0A8J4B4F0_9CHLO</name>
<comment type="caution">
    <text evidence="1">The sequence shown here is derived from an EMBL/GenBank/DDBJ whole genome shotgun (WGS) entry which is preliminary data.</text>
</comment>
<feature type="non-terminal residue" evidence="1">
    <location>
        <position position="1"/>
    </location>
</feature>
<evidence type="ECO:0000313" key="1">
    <source>
        <dbReference type="EMBL" id="GIL53512.1"/>
    </source>
</evidence>